<feature type="transmembrane region" description="Helical" evidence="21">
    <location>
        <begin position="256"/>
        <end position="273"/>
    </location>
</feature>
<dbReference type="Pfam" id="PF00512">
    <property type="entry name" value="HisKA"/>
    <property type="match status" value="1"/>
</dbReference>
<keyword evidence="10" id="KW-0067">ATP-binding</keyword>
<dbReference type="SMART" id="SM00448">
    <property type="entry name" value="REC"/>
    <property type="match status" value="2"/>
</dbReference>
<evidence type="ECO:0000256" key="15">
    <source>
        <dbReference type="ARBA" id="ARBA00064003"/>
    </source>
</evidence>
<dbReference type="EMBL" id="JADFUA010000002">
    <property type="protein sequence ID" value="MBE9608781.1"/>
    <property type="molecule type" value="Genomic_DNA"/>
</dbReference>
<evidence type="ECO:0000256" key="21">
    <source>
        <dbReference type="SAM" id="Phobius"/>
    </source>
</evidence>
<organism evidence="25 26">
    <name type="scientific">Chitinilyticum piscinae</name>
    <dbReference type="NCBI Taxonomy" id="2866724"/>
    <lineage>
        <taxon>Bacteria</taxon>
        <taxon>Pseudomonadati</taxon>
        <taxon>Pseudomonadota</taxon>
        <taxon>Betaproteobacteria</taxon>
        <taxon>Neisseriales</taxon>
        <taxon>Chitinibacteraceae</taxon>
        <taxon>Chitinilyticum</taxon>
    </lineage>
</organism>
<evidence type="ECO:0000256" key="19">
    <source>
        <dbReference type="PROSITE-ProRule" id="PRU00169"/>
    </source>
</evidence>
<evidence type="ECO:0000313" key="25">
    <source>
        <dbReference type="EMBL" id="MBE9608781.1"/>
    </source>
</evidence>
<dbReference type="CDD" id="cd17546">
    <property type="entry name" value="REC_hyHK_CKI1_RcsC-like"/>
    <property type="match status" value="1"/>
</dbReference>
<dbReference type="CDD" id="cd00088">
    <property type="entry name" value="HPT"/>
    <property type="match status" value="1"/>
</dbReference>
<evidence type="ECO:0000256" key="14">
    <source>
        <dbReference type="ARBA" id="ARBA00058004"/>
    </source>
</evidence>
<dbReference type="PROSITE" id="PS50109">
    <property type="entry name" value="HIS_KIN"/>
    <property type="match status" value="1"/>
</dbReference>
<feature type="transmembrane region" description="Helical" evidence="21">
    <location>
        <begin position="569"/>
        <end position="589"/>
    </location>
</feature>
<feature type="transmembrane region" description="Helical" evidence="21">
    <location>
        <begin position="149"/>
        <end position="170"/>
    </location>
</feature>
<dbReference type="InterPro" id="IPR036641">
    <property type="entry name" value="HPT_dom_sf"/>
</dbReference>
<feature type="domain" description="HPt" evidence="24">
    <location>
        <begin position="1199"/>
        <end position="1294"/>
    </location>
</feature>
<dbReference type="InterPro" id="IPR036890">
    <property type="entry name" value="HATPase_C_sf"/>
</dbReference>
<dbReference type="SUPFAM" id="SSF55874">
    <property type="entry name" value="ATPase domain of HSP90 chaperone/DNA topoisomerase II/histidine kinase"/>
    <property type="match status" value="1"/>
</dbReference>
<evidence type="ECO:0000256" key="20">
    <source>
        <dbReference type="SAM" id="Coils"/>
    </source>
</evidence>
<evidence type="ECO:0000256" key="17">
    <source>
        <dbReference type="ARBA" id="ARBA00070152"/>
    </source>
</evidence>
<keyword evidence="9" id="KW-0418">Kinase</keyword>
<comment type="caution">
    <text evidence="25">The sequence shown here is derived from an EMBL/GenBank/DDBJ whole genome shotgun (WGS) entry which is preliminary data.</text>
</comment>
<dbReference type="PRINTS" id="PR00344">
    <property type="entry name" value="BCTRLSENSOR"/>
</dbReference>
<evidence type="ECO:0000256" key="16">
    <source>
        <dbReference type="ARBA" id="ARBA00068150"/>
    </source>
</evidence>
<dbReference type="SUPFAM" id="SSF47226">
    <property type="entry name" value="Histidine-containing phosphotransfer domain, HPT domain"/>
    <property type="match status" value="1"/>
</dbReference>
<dbReference type="InterPro" id="IPR008207">
    <property type="entry name" value="Sig_transdc_His_kin_Hpt_dom"/>
</dbReference>
<sequence length="1369" mass="149682">MARSEVEKVRRQYNQWVANESIEDYALRYSPASFRKWSPSVIGHTMIGTNSALSYEAIGALLLLDFGFSNAMAALIFAAIVIFIVGLPICHYAAKYNIDMDLLTRASGFGYVGSTFTSLIYASFCFIFLAFESAIMAQALRLCWDIPLWLGYLICAVVVIPIVFYGVTAINRFHQYTQFIWLVLMIIPFAFVLVRDPQALDQLGQFAGQASKSSQFDWLHFGVAAGIAFALIAQIGEQVDYLRFMPEQKEGRNTSWWFNMLIGGPGWVVIAFIKQLGGVLLAASAVLAGVAIADAKEPVQIFNHAFQYVLDNPSTALLVTTLFVIISEMKVNVTNAYAGSLAWSNFFSRVTHSHPGRVVWLVFNSAIALLLMELDLFAAINNVLGMYSNIAVAWTCAVVSDLAINKPLGLSPPIVEFKRAHLFNFNPVGVMSVVIASVVSTIAFSGLLGDYAQAYAWLIAAVVSFMLPPVIAWLTKGRYYIARQPHYRLRSDILTQCGVCDHHYAETDSAYCPFHQAPICSLCCTLEANCHDMCKPRIKTTLDYYREYLGYGLQWLLRRELQERTITRIANFLLVWLVMMGLIALALWMTLPVGLSEFAAEMGGHFRGYAVRAFFGLAVLACIATWWIVLVNESRNIAEEELRQAKERAEAATVAKSEFLANMSHEIRTPMNAIIGMSFLALKTELNARQRDYLNKVHGAATSLLGIINDILDYSKVEAGKLELESTDFRLDEVLGKVATVTAGRTHDKGLEYLMQVEGDVPAQLRGDPLRLGQVLINLVNNAVKFTEQGQVELHISRVGAATEGLILKFAVRDSGIGMSAAQRSKLFQPFTQADGSTTRKYGGTGLGLTISKRIVEAMQGSIDVESVEGLGSVFSFTAVFGEASASAEPVTPALNDARVLVVDDHPSTRRILSEMLARAGVMAEVASSGEAALARLEQEHFNLVLLDWVMLGLSGEATARRIRALPGHAGTAVVLMTALGDTDHTQTHLQALQLKGTLYKPVTQSSLVDCLSEVYGGPAYPRADQAGHAIQPGMLAGMKLLLAEDNEINQQIAVELLSEAGAIVTVAGNGKQALSLLQDNPDGSFDAVLMDVQMPVMDGFEATQLIRRQTRFAGLPVIAMTAHALQEERQRCNDAGMNDHISKPIDPQALLLTLQRWYRQPAAQQTPAQAVPPSAGTTGPRELAGIDYAEGLHRLNGKEKLYHDVLRQFAGNYATYAAQIESARQRGDWLETARLLHTLKGVAGNIGAGLLAHCAEKLEMQVKESGWQPESFQSLAGELERVTTSIRAQLDISGDTPATKAAADPQQLLALLQLLDGQDSEAVDYLLEHEAAIAACFAPAEFAAFARAIHQFDFPAALRLGRTTGNKA</sequence>
<dbReference type="FunFam" id="3.30.565.10:FF:000010">
    <property type="entry name" value="Sensor histidine kinase RcsC"/>
    <property type="match status" value="1"/>
</dbReference>
<feature type="modified residue" description="4-aspartylphosphate" evidence="19">
    <location>
        <position position="1092"/>
    </location>
</feature>
<dbReference type="Gene3D" id="1.10.4160.10">
    <property type="entry name" value="Hydantoin permease"/>
    <property type="match status" value="1"/>
</dbReference>
<dbReference type="Proteomes" id="UP000604481">
    <property type="component" value="Unassembled WGS sequence"/>
</dbReference>
<feature type="transmembrane region" description="Helical" evidence="21">
    <location>
        <begin position="315"/>
        <end position="338"/>
    </location>
</feature>
<keyword evidence="7 21" id="KW-0812">Transmembrane</keyword>
<feature type="domain" description="Histidine kinase" evidence="22">
    <location>
        <begin position="662"/>
        <end position="883"/>
    </location>
</feature>
<feature type="transmembrane region" description="Helical" evidence="21">
    <location>
        <begin position="216"/>
        <end position="236"/>
    </location>
</feature>
<evidence type="ECO:0000256" key="13">
    <source>
        <dbReference type="ARBA" id="ARBA00023136"/>
    </source>
</evidence>
<keyword evidence="4" id="KW-1003">Cell membrane</keyword>
<dbReference type="Pfam" id="PF02518">
    <property type="entry name" value="HATPase_c"/>
    <property type="match status" value="1"/>
</dbReference>
<dbReference type="SMART" id="SM00388">
    <property type="entry name" value="HisKA"/>
    <property type="match status" value="1"/>
</dbReference>
<dbReference type="CDD" id="cd16922">
    <property type="entry name" value="HATPase_EvgS-ArcB-TorS-like"/>
    <property type="match status" value="1"/>
</dbReference>
<evidence type="ECO:0000259" key="22">
    <source>
        <dbReference type="PROSITE" id="PS50109"/>
    </source>
</evidence>
<evidence type="ECO:0000256" key="10">
    <source>
        <dbReference type="ARBA" id="ARBA00022840"/>
    </source>
</evidence>
<evidence type="ECO:0000256" key="9">
    <source>
        <dbReference type="ARBA" id="ARBA00022777"/>
    </source>
</evidence>
<dbReference type="Gene3D" id="3.30.565.10">
    <property type="entry name" value="Histidine kinase-like ATPase, C-terminal domain"/>
    <property type="match status" value="1"/>
</dbReference>
<dbReference type="InterPro" id="IPR005467">
    <property type="entry name" value="His_kinase_dom"/>
</dbReference>
<keyword evidence="26" id="KW-1185">Reference proteome</keyword>
<comment type="catalytic activity">
    <reaction evidence="1">
        <text>ATP + protein L-histidine = ADP + protein N-phospho-L-histidine.</text>
        <dbReference type="EC" id="2.7.13.3"/>
    </reaction>
</comment>
<keyword evidence="13 21" id="KW-0472">Membrane</keyword>
<dbReference type="CDD" id="cd00082">
    <property type="entry name" value="HisKA"/>
    <property type="match status" value="1"/>
</dbReference>
<dbReference type="Pfam" id="PF00072">
    <property type="entry name" value="Response_reg"/>
    <property type="match status" value="2"/>
</dbReference>
<dbReference type="InterPro" id="IPR003661">
    <property type="entry name" value="HisK_dim/P_dom"/>
</dbReference>
<dbReference type="PANTHER" id="PTHR45339:SF1">
    <property type="entry name" value="HYBRID SIGNAL TRANSDUCTION HISTIDINE KINASE J"/>
    <property type="match status" value="1"/>
</dbReference>
<feature type="transmembrane region" description="Helical" evidence="21">
    <location>
        <begin position="386"/>
        <end position="404"/>
    </location>
</feature>
<feature type="transmembrane region" description="Helical" evidence="21">
    <location>
        <begin position="609"/>
        <end position="630"/>
    </location>
</feature>
<feature type="transmembrane region" description="Helical" evidence="21">
    <location>
        <begin position="114"/>
        <end position="137"/>
    </location>
</feature>
<comment type="subcellular location">
    <subcellularLocation>
        <location evidence="2">Cell membrane</location>
        <topology evidence="2">Multi-pass membrane protein</topology>
    </subcellularLocation>
</comment>
<dbReference type="InterPro" id="IPR004358">
    <property type="entry name" value="Sig_transdc_His_kin-like_C"/>
</dbReference>
<feature type="transmembrane region" description="Helical" evidence="21">
    <location>
        <begin position="358"/>
        <end position="380"/>
    </location>
</feature>
<feature type="modified residue" description="Phosphohistidine" evidence="18">
    <location>
        <position position="1238"/>
    </location>
</feature>
<keyword evidence="5 19" id="KW-0597">Phosphoprotein</keyword>
<evidence type="ECO:0000259" key="23">
    <source>
        <dbReference type="PROSITE" id="PS50110"/>
    </source>
</evidence>
<dbReference type="InterPro" id="IPR001789">
    <property type="entry name" value="Sig_transdc_resp-reg_receiver"/>
</dbReference>
<dbReference type="Gene3D" id="3.40.50.2300">
    <property type="match status" value="2"/>
</dbReference>
<feature type="transmembrane region" description="Helical" evidence="21">
    <location>
        <begin position="71"/>
        <end position="94"/>
    </location>
</feature>
<feature type="transmembrane region" description="Helical" evidence="21">
    <location>
        <begin position="425"/>
        <end position="448"/>
    </location>
</feature>
<feature type="transmembrane region" description="Helical" evidence="21">
    <location>
        <begin position="176"/>
        <end position="195"/>
    </location>
</feature>
<keyword evidence="11 21" id="KW-1133">Transmembrane helix</keyword>
<keyword evidence="8" id="KW-0547">Nucleotide-binding</keyword>
<comment type="subunit">
    <text evidence="15">At low DSF concentrations, interacts with RpfF.</text>
</comment>
<dbReference type="InterPro" id="IPR036097">
    <property type="entry name" value="HisK_dim/P_sf"/>
</dbReference>
<evidence type="ECO:0000256" key="3">
    <source>
        <dbReference type="ARBA" id="ARBA00012438"/>
    </source>
</evidence>
<feature type="coiled-coil region" evidence="20">
    <location>
        <begin position="628"/>
        <end position="655"/>
    </location>
</feature>
<name>A0A8J7FQE4_9NEIS</name>
<evidence type="ECO:0000256" key="5">
    <source>
        <dbReference type="ARBA" id="ARBA00022553"/>
    </source>
</evidence>
<dbReference type="FunFam" id="1.10.287.130:FF:000002">
    <property type="entry name" value="Two-component osmosensing histidine kinase"/>
    <property type="match status" value="1"/>
</dbReference>
<dbReference type="Gene3D" id="1.20.120.160">
    <property type="entry name" value="HPT domain"/>
    <property type="match status" value="1"/>
</dbReference>
<dbReference type="EC" id="2.7.13.3" evidence="3"/>
<accession>A0A8J7FQE4</accession>
<dbReference type="InterPro" id="IPR011006">
    <property type="entry name" value="CheY-like_superfamily"/>
</dbReference>
<dbReference type="GO" id="GO:0005524">
    <property type="term" value="F:ATP binding"/>
    <property type="evidence" value="ECO:0007669"/>
    <property type="project" value="UniProtKB-KW"/>
</dbReference>
<dbReference type="InterPro" id="IPR003594">
    <property type="entry name" value="HATPase_dom"/>
</dbReference>
<dbReference type="Pfam" id="PF01627">
    <property type="entry name" value="Hpt"/>
    <property type="match status" value="1"/>
</dbReference>
<feature type="transmembrane region" description="Helical" evidence="21">
    <location>
        <begin position="454"/>
        <end position="474"/>
    </location>
</feature>
<feature type="domain" description="Response regulatory" evidence="23">
    <location>
        <begin position="899"/>
        <end position="1016"/>
    </location>
</feature>
<evidence type="ECO:0000256" key="12">
    <source>
        <dbReference type="ARBA" id="ARBA00023012"/>
    </source>
</evidence>
<dbReference type="GO" id="GO:0005886">
    <property type="term" value="C:plasma membrane"/>
    <property type="evidence" value="ECO:0007669"/>
    <property type="project" value="UniProtKB-SubCell"/>
</dbReference>
<protein>
    <recommendedName>
        <fullName evidence="16">Sensory/regulatory protein RpfC</fullName>
        <ecNumber evidence="3">2.7.13.3</ecNumber>
    </recommendedName>
    <alternativeName>
        <fullName evidence="17">Virulence sensor protein BvgS</fullName>
    </alternativeName>
</protein>
<evidence type="ECO:0000256" key="2">
    <source>
        <dbReference type="ARBA" id="ARBA00004651"/>
    </source>
</evidence>
<dbReference type="PANTHER" id="PTHR45339">
    <property type="entry name" value="HYBRID SIGNAL TRANSDUCTION HISTIDINE KINASE J"/>
    <property type="match status" value="1"/>
</dbReference>
<keyword evidence="12" id="KW-0902">Two-component regulatory system</keyword>
<feature type="modified residue" description="4-aspartylphosphate" evidence="19">
    <location>
        <position position="948"/>
    </location>
</feature>
<evidence type="ECO:0000256" key="18">
    <source>
        <dbReference type="PROSITE-ProRule" id="PRU00110"/>
    </source>
</evidence>
<evidence type="ECO:0000256" key="1">
    <source>
        <dbReference type="ARBA" id="ARBA00000085"/>
    </source>
</evidence>
<evidence type="ECO:0000313" key="26">
    <source>
        <dbReference type="Proteomes" id="UP000604481"/>
    </source>
</evidence>
<keyword evidence="6" id="KW-0808">Transferase</keyword>
<feature type="domain" description="Response regulatory" evidence="23">
    <location>
        <begin position="1040"/>
        <end position="1159"/>
    </location>
</feature>
<dbReference type="SUPFAM" id="SSF52172">
    <property type="entry name" value="CheY-like"/>
    <property type="match status" value="2"/>
</dbReference>
<dbReference type="RefSeq" id="WP_194115305.1">
    <property type="nucleotide sequence ID" value="NZ_JADFUA010000002.1"/>
</dbReference>
<reference evidence="25 26" key="1">
    <citation type="submission" date="2020-10" db="EMBL/GenBank/DDBJ databases">
        <title>The genome sequence of Chitinilyticum litopenaei 4Y14.</title>
        <authorList>
            <person name="Liu Y."/>
        </authorList>
    </citation>
    <scope>NUCLEOTIDE SEQUENCE [LARGE SCALE GENOMIC DNA]</scope>
    <source>
        <strain evidence="25 26">4Y14</strain>
    </source>
</reference>
<dbReference type="PROSITE" id="PS50110">
    <property type="entry name" value="RESPONSE_REGULATORY"/>
    <property type="match status" value="2"/>
</dbReference>
<evidence type="ECO:0000256" key="4">
    <source>
        <dbReference type="ARBA" id="ARBA00022475"/>
    </source>
</evidence>
<dbReference type="GO" id="GO:0000155">
    <property type="term" value="F:phosphorelay sensor kinase activity"/>
    <property type="evidence" value="ECO:0007669"/>
    <property type="project" value="InterPro"/>
</dbReference>
<dbReference type="SUPFAM" id="SSF47384">
    <property type="entry name" value="Homodimeric domain of signal transducing histidine kinase"/>
    <property type="match status" value="1"/>
</dbReference>
<dbReference type="SMART" id="SM00387">
    <property type="entry name" value="HATPase_c"/>
    <property type="match status" value="1"/>
</dbReference>
<dbReference type="Gene3D" id="1.10.287.130">
    <property type="match status" value="1"/>
</dbReference>
<keyword evidence="20" id="KW-0175">Coiled coil</keyword>
<evidence type="ECO:0000256" key="8">
    <source>
        <dbReference type="ARBA" id="ARBA00022741"/>
    </source>
</evidence>
<comment type="function">
    <text evidence="14">Member of the two-component regulatory system BvgS/BvgA. Phosphorylates BvgA via a four-step phosphorelay in response to environmental signals.</text>
</comment>
<gene>
    <name evidence="25" type="ORF">INR99_05400</name>
</gene>
<evidence type="ECO:0000259" key="24">
    <source>
        <dbReference type="PROSITE" id="PS50894"/>
    </source>
</evidence>
<evidence type="ECO:0000256" key="6">
    <source>
        <dbReference type="ARBA" id="ARBA00022679"/>
    </source>
</evidence>
<proteinExistence type="predicted"/>
<evidence type="ECO:0000256" key="11">
    <source>
        <dbReference type="ARBA" id="ARBA00022989"/>
    </source>
</evidence>
<feature type="transmembrane region" description="Helical" evidence="21">
    <location>
        <begin position="41"/>
        <end position="64"/>
    </location>
</feature>
<dbReference type="SMART" id="SM00073">
    <property type="entry name" value="HPT"/>
    <property type="match status" value="1"/>
</dbReference>
<evidence type="ECO:0000256" key="7">
    <source>
        <dbReference type="ARBA" id="ARBA00022692"/>
    </source>
</evidence>
<dbReference type="PROSITE" id="PS50894">
    <property type="entry name" value="HPT"/>
    <property type="match status" value="1"/>
</dbReference>